<proteinExistence type="predicted"/>
<dbReference type="RefSeq" id="WP_381251437.1">
    <property type="nucleotide sequence ID" value="NZ_JBHTBI010000006.1"/>
</dbReference>
<dbReference type="Proteomes" id="UP001596957">
    <property type="component" value="Unassembled WGS sequence"/>
</dbReference>
<evidence type="ECO:0000313" key="1">
    <source>
        <dbReference type="EMBL" id="MFD0285921.1"/>
    </source>
</evidence>
<protein>
    <submittedName>
        <fullName evidence="1">Uncharacterized protein</fullName>
    </submittedName>
</protein>
<sequence length="299" mass="33886">MTATPSADHPQYPDFGSSLPWGDHYWDHFNRFRQGHLVTDIPVVFLGSTSTPLWAAETESIRDSLTEAFYVALEKGSPLRYGMITTQGCDILRPDMPWVGVVPVYNAALHFDRGKLGLIGANRMTHILPIMPPWREADEKWVADLRLEVPVEKTTLLTCEPIEAYEAEEHYANVAERLGALRRRAAVPELCLKHVVQPLYDYVRAQDEGVQGRMLASVHETRIWQDQHDIPTRAQLFIILKDESVDDHDHDAWDEAFNHVYVSAAEAGITLMPTRTVTYDTLSARDLLRSLPVDERGTS</sequence>
<accession>A0ABW2VN46</accession>
<reference evidence="2" key="1">
    <citation type="journal article" date="2019" name="Int. J. Syst. Evol. Microbiol.">
        <title>The Global Catalogue of Microorganisms (GCM) 10K type strain sequencing project: providing services to taxonomists for standard genome sequencing and annotation.</title>
        <authorList>
            <consortium name="The Broad Institute Genomics Platform"/>
            <consortium name="The Broad Institute Genome Sequencing Center for Infectious Disease"/>
            <person name="Wu L."/>
            <person name="Ma J."/>
        </authorList>
    </citation>
    <scope>NUCLEOTIDE SEQUENCE [LARGE SCALE GENOMIC DNA]</scope>
    <source>
        <strain evidence="2">CGMCC 4.7198</strain>
    </source>
</reference>
<organism evidence="1 2">
    <name type="scientific">Streptomyces lutosisoli</name>
    <dbReference type="NCBI Taxonomy" id="2665721"/>
    <lineage>
        <taxon>Bacteria</taxon>
        <taxon>Bacillati</taxon>
        <taxon>Actinomycetota</taxon>
        <taxon>Actinomycetes</taxon>
        <taxon>Kitasatosporales</taxon>
        <taxon>Streptomycetaceae</taxon>
        <taxon>Streptomyces</taxon>
    </lineage>
</organism>
<name>A0ABW2VN46_9ACTN</name>
<gene>
    <name evidence="1" type="ORF">ACFQZP_30385</name>
</gene>
<comment type="caution">
    <text evidence="1">The sequence shown here is derived from an EMBL/GenBank/DDBJ whole genome shotgun (WGS) entry which is preliminary data.</text>
</comment>
<keyword evidence="2" id="KW-1185">Reference proteome</keyword>
<evidence type="ECO:0000313" key="2">
    <source>
        <dbReference type="Proteomes" id="UP001596957"/>
    </source>
</evidence>
<dbReference type="EMBL" id="JBHTEC010000001">
    <property type="protein sequence ID" value="MFD0285921.1"/>
    <property type="molecule type" value="Genomic_DNA"/>
</dbReference>